<feature type="domain" description="Prepilin type IV endopeptidase peptidase" evidence="2">
    <location>
        <begin position="26"/>
        <end position="125"/>
    </location>
</feature>
<keyword evidence="1" id="KW-0812">Transmembrane</keyword>
<protein>
    <recommendedName>
        <fullName evidence="2">Prepilin type IV endopeptidase peptidase domain-containing protein</fullName>
    </recommendedName>
</protein>
<keyword evidence="4" id="KW-1185">Reference proteome</keyword>
<feature type="transmembrane region" description="Helical" evidence="1">
    <location>
        <begin position="98"/>
        <end position="131"/>
    </location>
</feature>
<comment type="caution">
    <text evidence="3">The sequence shown here is derived from an EMBL/GenBank/DDBJ whole genome shotgun (WGS) entry which is preliminary data.</text>
</comment>
<dbReference type="GO" id="GO:0004190">
    <property type="term" value="F:aspartic-type endopeptidase activity"/>
    <property type="evidence" value="ECO:0007669"/>
    <property type="project" value="InterPro"/>
</dbReference>
<evidence type="ECO:0000259" key="2">
    <source>
        <dbReference type="Pfam" id="PF01478"/>
    </source>
</evidence>
<gene>
    <name evidence="3" type="ORF">DF286_13260</name>
</gene>
<evidence type="ECO:0000313" key="4">
    <source>
        <dbReference type="Proteomes" id="UP000245916"/>
    </source>
</evidence>
<dbReference type="AlphaFoldDB" id="A0A2U2J5X0"/>
<dbReference type="InterPro" id="IPR000045">
    <property type="entry name" value="Prepilin_IV_endopep_pep"/>
</dbReference>
<dbReference type="Proteomes" id="UP000245916">
    <property type="component" value="Unassembled WGS sequence"/>
</dbReference>
<keyword evidence="1" id="KW-0472">Membrane</keyword>
<name>A0A2U2J5X0_9SPHN</name>
<dbReference type="GO" id="GO:0016020">
    <property type="term" value="C:membrane"/>
    <property type="evidence" value="ECO:0007669"/>
    <property type="project" value="InterPro"/>
</dbReference>
<feature type="transmembrane region" description="Helical" evidence="1">
    <location>
        <begin position="64"/>
        <end position="86"/>
    </location>
</feature>
<evidence type="ECO:0000313" key="3">
    <source>
        <dbReference type="EMBL" id="PWG03736.1"/>
    </source>
</evidence>
<dbReference type="Pfam" id="PF01478">
    <property type="entry name" value="Peptidase_A24"/>
    <property type="match status" value="1"/>
</dbReference>
<reference evidence="3 4" key="1">
    <citation type="submission" date="2018-05" db="EMBL/GenBank/DDBJ databases">
        <title>Genome of Sphingosinicella humi QZX222.</title>
        <authorList>
            <person name="Qiao Z."/>
            <person name="Wang G."/>
        </authorList>
    </citation>
    <scope>NUCLEOTIDE SEQUENCE [LARGE SCALE GENOMIC DNA]</scope>
    <source>
        <strain evidence="3 4">QZX222</strain>
    </source>
</reference>
<proteinExistence type="predicted"/>
<accession>A0A2U2J5X0</accession>
<dbReference type="Gene3D" id="1.20.120.1220">
    <property type="match status" value="1"/>
</dbReference>
<keyword evidence="1" id="KW-1133">Transmembrane helix</keyword>
<organism evidence="3 4">
    <name type="scientific">Allosphingosinicella humi</name>
    <dbReference type="NCBI Taxonomy" id="2068657"/>
    <lineage>
        <taxon>Bacteria</taxon>
        <taxon>Pseudomonadati</taxon>
        <taxon>Pseudomonadota</taxon>
        <taxon>Alphaproteobacteria</taxon>
        <taxon>Sphingomonadales</taxon>
        <taxon>Sphingomonadaceae</taxon>
        <taxon>Allosphingosinicella</taxon>
    </lineage>
</organism>
<dbReference type="EMBL" id="QFFF01000001">
    <property type="protein sequence ID" value="PWG03736.1"/>
    <property type="molecule type" value="Genomic_DNA"/>
</dbReference>
<sequence length="181" mass="18421">MRPVPSTGKPMNSYSDALTAAALVITSGALLGAAWSDVRHYLIPNRMPAAIALSYLLALPGMGWSVWLAGVATALVAFGVGAFLFARQWVGGGDVKLATATILWAGPLLLADFVTMVSISGVVMAAVMVALPKTRAAGPGEAQASALATRLNQPMAFGVPLAVGGLWIVALQITSLAYGGG</sequence>
<evidence type="ECO:0000256" key="1">
    <source>
        <dbReference type="SAM" id="Phobius"/>
    </source>
</evidence>
<feature type="transmembrane region" description="Helical" evidence="1">
    <location>
        <begin position="157"/>
        <end position="178"/>
    </location>
</feature>